<name>A0A4R7TEP7_9ACTN</name>
<dbReference type="Proteomes" id="UP000295151">
    <property type="component" value="Unassembled WGS sequence"/>
</dbReference>
<dbReference type="InterPro" id="IPR034660">
    <property type="entry name" value="DinB/YfiT-like"/>
</dbReference>
<feature type="domain" description="DinB-like" evidence="1">
    <location>
        <begin position="136"/>
        <end position="279"/>
    </location>
</feature>
<gene>
    <name evidence="2" type="ORF">EV138_4242</name>
</gene>
<evidence type="ECO:0000259" key="1">
    <source>
        <dbReference type="Pfam" id="PF12867"/>
    </source>
</evidence>
<accession>A0A4R7TEP7</accession>
<evidence type="ECO:0000313" key="2">
    <source>
        <dbReference type="EMBL" id="TDU90650.1"/>
    </source>
</evidence>
<evidence type="ECO:0000313" key="3">
    <source>
        <dbReference type="Proteomes" id="UP000295151"/>
    </source>
</evidence>
<organism evidence="2 3">
    <name type="scientific">Kribbella voronezhensis</name>
    <dbReference type="NCBI Taxonomy" id="2512212"/>
    <lineage>
        <taxon>Bacteria</taxon>
        <taxon>Bacillati</taxon>
        <taxon>Actinomycetota</taxon>
        <taxon>Actinomycetes</taxon>
        <taxon>Propionibacteriales</taxon>
        <taxon>Kribbellaceae</taxon>
        <taxon>Kribbella</taxon>
    </lineage>
</organism>
<dbReference type="InterPro" id="IPR024775">
    <property type="entry name" value="DinB-like"/>
</dbReference>
<comment type="caution">
    <text evidence="2">The sequence shown here is derived from an EMBL/GenBank/DDBJ whole genome shotgun (WGS) entry which is preliminary data.</text>
</comment>
<dbReference type="AlphaFoldDB" id="A0A4R7TEP7"/>
<dbReference type="Gene3D" id="1.20.120.450">
    <property type="entry name" value="dinb family like domain"/>
    <property type="match status" value="1"/>
</dbReference>
<protein>
    <submittedName>
        <fullName evidence="2">Pentapeptide repeat protein</fullName>
    </submittedName>
</protein>
<dbReference type="Gene3D" id="2.160.20.80">
    <property type="entry name" value="E3 ubiquitin-protein ligase SopA"/>
    <property type="match status" value="1"/>
</dbReference>
<dbReference type="Pfam" id="PF00805">
    <property type="entry name" value="Pentapeptide"/>
    <property type="match status" value="1"/>
</dbReference>
<keyword evidence="3" id="KW-1185">Reference proteome</keyword>
<sequence length="290" mass="32647">MILARPWWWVVWPTGQPAHAAGWTRTPGMGNAARVADFIKQNLAGSRFEDVYLTDARFRDVDLKGARFNLVDLSGVTIRGALVADVEISGEIENVRINGVDVVPLVEAELNRRYPERAKMQPSDADGFRAAWDLLEPLWQGTVERAARLDPALLHERVDGEWSFIETLRHLVFATDAWVSRAVLGEPAPWDSLDLPHDEMPDIPGVPRDLDARPSLDEVLVLRVDRQATVRRVLAGLTDEQLAGHTEPVLTPGYPESESFPLRRCLGAVLIEEWEHRQYAERDLAVLETR</sequence>
<dbReference type="SUPFAM" id="SSF109854">
    <property type="entry name" value="DinB/YfiT-like putative metalloenzymes"/>
    <property type="match status" value="1"/>
</dbReference>
<dbReference type="Pfam" id="PF12867">
    <property type="entry name" value="DinB_2"/>
    <property type="match status" value="1"/>
</dbReference>
<proteinExistence type="predicted"/>
<dbReference type="EMBL" id="SOCE01000001">
    <property type="protein sequence ID" value="TDU90650.1"/>
    <property type="molecule type" value="Genomic_DNA"/>
</dbReference>
<dbReference type="SUPFAM" id="SSF141571">
    <property type="entry name" value="Pentapeptide repeat-like"/>
    <property type="match status" value="1"/>
</dbReference>
<reference evidence="2 3" key="1">
    <citation type="submission" date="2019-03" db="EMBL/GenBank/DDBJ databases">
        <title>Genomic Encyclopedia of Type Strains, Phase III (KMG-III): the genomes of soil and plant-associated and newly described type strains.</title>
        <authorList>
            <person name="Whitman W."/>
        </authorList>
    </citation>
    <scope>NUCLEOTIDE SEQUENCE [LARGE SCALE GENOMIC DNA]</scope>
    <source>
        <strain evidence="2 3">VKM Ac-2575</strain>
    </source>
</reference>
<dbReference type="InterPro" id="IPR001646">
    <property type="entry name" value="5peptide_repeat"/>
</dbReference>